<dbReference type="Proteomes" id="UP000015106">
    <property type="component" value="Chromosome 2"/>
</dbReference>
<reference evidence="1" key="3">
    <citation type="submission" date="2022-06" db="UniProtKB">
        <authorList>
            <consortium name="EnsemblPlants"/>
        </authorList>
    </citation>
    <scope>IDENTIFICATION</scope>
</reference>
<reference evidence="2" key="1">
    <citation type="journal article" date="2013" name="Nature">
        <title>Draft genome of the wheat A-genome progenitor Triticum urartu.</title>
        <authorList>
            <person name="Ling H.Q."/>
            <person name="Zhao S."/>
            <person name="Liu D."/>
            <person name="Wang J."/>
            <person name="Sun H."/>
            <person name="Zhang C."/>
            <person name="Fan H."/>
            <person name="Li D."/>
            <person name="Dong L."/>
            <person name="Tao Y."/>
            <person name="Gao C."/>
            <person name="Wu H."/>
            <person name="Li Y."/>
            <person name="Cui Y."/>
            <person name="Guo X."/>
            <person name="Zheng S."/>
            <person name="Wang B."/>
            <person name="Yu K."/>
            <person name="Liang Q."/>
            <person name="Yang W."/>
            <person name="Lou X."/>
            <person name="Chen J."/>
            <person name="Feng M."/>
            <person name="Jian J."/>
            <person name="Zhang X."/>
            <person name="Luo G."/>
            <person name="Jiang Y."/>
            <person name="Liu J."/>
            <person name="Wang Z."/>
            <person name="Sha Y."/>
            <person name="Zhang B."/>
            <person name="Wu H."/>
            <person name="Tang D."/>
            <person name="Shen Q."/>
            <person name="Xue P."/>
            <person name="Zou S."/>
            <person name="Wang X."/>
            <person name="Liu X."/>
            <person name="Wang F."/>
            <person name="Yang Y."/>
            <person name="An X."/>
            <person name="Dong Z."/>
            <person name="Zhang K."/>
            <person name="Zhang X."/>
            <person name="Luo M.C."/>
            <person name="Dvorak J."/>
            <person name="Tong Y."/>
            <person name="Wang J."/>
            <person name="Yang H."/>
            <person name="Li Z."/>
            <person name="Wang D."/>
            <person name="Zhang A."/>
            <person name="Wang J."/>
        </authorList>
    </citation>
    <scope>NUCLEOTIDE SEQUENCE</scope>
    <source>
        <strain evidence="2">cv. G1812</strain>
    </source>
</reference>
<evidence type="ECO:0000313" key="1">
    <source>
        <dbReference type="EnsemblPlants" id="TuG1812G0200004134.01.T01.cds461042"/>
    </source>
</evidence>
<protein>
    <submittedName>
        <fullName evidence="1">Uncharacterized protein</fullName>
    </submittedName>
</protein>
<proteinExistence type="predicted"/>
<name>A0A8R7TKK3_TRIUA</name>
<organism evidence="1 2">
    <name type="scientific">Triticum urartu</name>
    <name type="common">Red wild einkorn</name>
    <name type="synonym">Crithodium urartu</name>
    <dbReference type="NCBI Taxonomy" id="4572"/>
    <lineage>
        <taxon>Eukaryota</taxon>
        <taxon>Viridiplantae</taxon>
        <taxon>Streptophyta</taxon>
        <taxon>Embryophyta</taxon>
        <taxon>Tracheophyta</taxon>
        <taxon>Spermatophyta</taxon>
        <taxon>Magnoliopsida</taxon>
        <taxon>Liliopsida</taxon>
        <taxon>Poales</taxon>
        <taxon>Poaceae</taxon>
        <taxon>BOP clade</taxon>
        <taxon>Pooideae</taxon>
        <taxon>Triticodae</taxon>
        <taxon>Triticeae</taxon>
        <taxon>Triticinae</taxon>
        <taxon>Triticum</taxon>
    </lineage>
</organism>
<dbReference type="AlphaFoldDB" id="A0A8R7TKK3"/>
<reference evidence="1" key="2">
    <citation type="submission" date="2018-03" db="EMBL/GenBank/DDBJ databases">
        <title>The Triticum urartu genome reveals the dynamic nature of wheat genome evolution.</title>
        <authorList>
            <person name="Ling H."/>
            <person name="Ma B."/>
            <person name="Shi X."/>
            <person name="Liu H."/>
            <person name="Dong L."/>
            <person name="Sun H."/>
            <person name="Cao Y."/>
            <person name="Gao Q."/>
            <person name="Zheng S."/>
            <person name="Li Y."/>
            <person name="Yu Y."/>
            <person name="Du H."/>
            <person name="Qi M."/>
            <person name="Li Y."/>
            <person name="Yu H."/>
            <person name="Cui Y."/>
            <person name="Wang N."/>
            <person name="Chen C."/>
            <person name="Wu H."/>
            <person name="Zhao Y."/>
            <person name="Zhang J."/>
            <person name="Li Y."/>
            <person name="Zhou W."/>
            <person name="Zhang B."/>
            <person name="Hu W."/>
            <person name="Eijk M."/>
            <person name="Tang J."/>
            <person name="Witsenboer H."/>
            <person name="Zhao S."/>
            <person name="Li Z."/>
            <person name="Zhang A."/>
            <person name="Wang D."/>
            <person name="Liang C."/>
        </authorList>
    </citation>
    <scope>NUCLEOTIDE SEQUENCE [LARGE SCALE GENOMIC DNA]</scope>
    <source>
        <strain evidence="1">cv. G1812</strain>
    </source>
</reference>
<accession>A0A8R7TKK3</accession>
<keyword evidence="2" id="KW-1185">Reference proteome</keyword>
<evidence type="ECO:0000313" key="2">
    <source>
        <dbReference type="Proteomes" id="UP000015106"/>
    </source>
</evidence>
<dbReference type="Gramene" id="TuG1812G0200004134.01.T01">
    <property type="protein sequence ID" value="TuG1812G0200004134.01.T01.cds461042"/>
    <property type="gene ID" value="TuG1812G0200004134.01"/>
</dbReference>
<sequence>MDLKHPWIHHTHRLPIIRLPPDTTEWREKDKKGVDSCRSSPLPFCDLPILAYLRRPPGRSGEAPQS</sequence>
<dbReference type="EnsemblPlants" id="TuG1812G0200004134.01.T01">
    <property type="protein sequence ID" value="TuG1812G0200004134.01.T01.cds461042"/>
    <property type="gene ID" value="TuG1812G0200004134.01"/>
</dbReference>